<keyword evidence="4" id="KW-0813">Transport</keyword>
<evidence type="ECO:0000256" key="4">
    <source>
        <dbReference type="ARBA" id="ARBA00022448"/>
    </source>
</evidence>
<dbReference type="Proteomes" id="UP001138709">
    <property type="component" value="Unassembled WGS sequence"/>
</dbReference>
<keyword evidence="5" id="KW-1003">Cell membrane</keyword>
<dbReference type="GO" id="GO:0015031">
    <property type="term" value="P:protein transport"/>
    <property type="evidence" value="ECO:0007669"/>
    <property type="project" value="UniProtKB-KW"/>
</dbReference>
<comment type="caution">
    <text evidence="11">The sequence shown here is derived from an EMBL/GenBank/DDBJ whole genome shotgun (WGS) entry which is preliminary data.</text>
</comment>
<keyword evidence="6" id="KW-0145">Chemotaxis</keyword>
<keyword evidence="12" id="KW-1185">Reference proteome</keyword>
<keyword evidence="9" id="KW-0472">Membrane</keyword>
<keyword evidence="8" id="KW-0653">Protein transport</keyword>
<keyword evidence="7" id="KW-1005">Bacterial flagellum biogenesis</keyword>
<dbReference type="GO" id="GO:0044781">
    <property type="term" value="P:bacterial-type flagellum organization"/>
    <property type="evidence" value="ECO:0007669"/>
    <property type="project" value="UniProtKB-KW"/>
</dbReference>
<sequence length="131" mass="14236">MPRDPLATLARLRRLDVFAAQRRLAEARAALAARQDAAAAHEAALRAERPGDAPATYGAFLARGLEARQAHAAATKRAEAATEAEREALALARGAEKLIDILRERRAVAARRIAARRAQARLDEAAQRQRD</sequence>
<evidence type="ECO:0000313" key="12">
    <source>
        <dbReference type="Proteomes" id="UP001138709"/>
    </source>
</evidence>
<evidence type="ECO:0000313" key="11">
    <source>
        <dbReference type="EMBL" id="MBR0682452.1"/>
    </source>
</evidence>
<proteinExistence type="inferred from homology"/>
<evidence type="ECO:0000256" key="2">
    <source>
        <dbReference type="ARBA" id="ARBA00010004"/>
    </source>
</evidence>
<evidence type="ECO:0000256" key="9">
    <source>
        <dbReference type="ARBA" id="ARBA00023136"/>
    </source>
</evidence>
<dbReference type="GO" id="GO:0071973">
    <property type="term" value="P:bacterial-type flagellum-dependent cell motility"/>
    <property type="evidence" value="ECO:0007669"/>
    <property type="project" value="InterPro"/>
</dbReference>
<dbReference type="EMBL" id="JAAEDL010000019">
    <property type="protein sequence ID" value="MBR0682452.1"/>
    <property type="molecule type" value="Genomic_DNA"/>
</dbReference>
<evidence type="ECO:0000256" key="10">
    <source>
        <dbReference type="ARBA" id="ARBA00023225"/>
    </source>
</evidence>
<reference evidence="11" key="2">
    <citation type="journal article" date="2021" name="Syst. Appl. Microbiol.">
        <title>Roseomonas hellenica sp. nov., isolated from roots of wild-growing Alkanna tinctoria.</title>
        <authorList>
            <person name="Rat A."/>
            <person name="Naranjo H.D."/>
            <person name="Lebbe L."/>
            <person name="Cnockaert M."/>
            <person name="Krigas N."/>
            <person name="Grigoriadou K."/>
            <person name="Maloupa E."/>
            <person name="Willems A."/>
        </authorList>
    </citation>
    <scope>NUCLEOTIDE SEQUENCE</scope>
    <source>
        <strain evidence="11">LMG 31228</strain>
    </source>
</reference>
<dbReference type="GO" id="GO:0009288">
    <property type="term" value="C:bacterial-type flagellum"/>
    <property type="evidence" value="ECO:0007669"/>
    <property type="project" value="InterPro"/>
</dbReference>
<keyword evidence="10" id="KW-1006">Bacterial flagellum protein export</keyword>
<name>A0A9X9XFG6_9PROT</name>
<comment type="similarity">
    <text evidence="2">Belongs to the FliJ family.</text>
</comment>
<dbReference type="GO" id="GO:0006935">
    <property type="term" value="P:chemotaxis"/>
    <property type="evidence" value="ECO:0007669"/>
    <property type="project" value="UniProtKB-KW"/>
</dbReference>
<dbReference type="AlphaFoldDB" id="A0A9X9XFG6"/>
<organism evidence="11 12">
    <name type="scientific">Neoroseomonas eburnea</name>
    <dbReference type="NCBI Taxonomy" id="1346889"/>
    <lineage>
        <taxon>Bacteria</taxon>
        <taxon>Pseudomonadati</taxon>
        <taxon>Pseudomonadota</taxon>
        <taxon>Alphaproteobacteria</taxon>
        <taxon>Acetobacterales</taxon>
        <taxon>Acetobacteraceae</taxon>
        <taxon>Neoroseomonas</taxon>
    </lineage>
</organism>
<dbReference type="Gene3D" id="1.10.287.1700">
    <property type="match status" value="1"/>
</dbReference>
<evidence type="ECO:0000256" key="7">
    <source>
        <dbReference type="ARBA" id="ARBA00022795"/>
    </source>
</evidence>
<evidence type="ECO:0000256" key="1">
    <source>
        <dbReference type="ARBA" id="ARBA00004413"/>
    </source>
</evidence>
<dbReference type="InterPro" id="IPR053716">
    <property type="entry name" value="Flag_assembly_chemotaxis_eff"/>
</dbReference>
<reference evidence="11" key="1">
    <citation type="submission" date="2020-01" db="EMBL/GenBank/DDBJ databases">
        <authorList>
            <person name="Rat A."/>
        </authorList>
    </citation>
    <scope>NUCLEOTIDE SEQUENCE</scope>
    <source>
        <strain evidence="11">LMG 31228</strain>
    </source>
</reference>
<dbReference type="Pfam" id="PF02050">
    <property type="entry name" value="FliJ"/>
    <property type="match status" value="1"/>
</dbReference>
<evidence type="ECO:0000256" key="6">
    <source>
        <dbReference type="ARBA" id="ARBA00022500"/>
    </source>
</evidence>
<gene>
    <name evidence="11" type="ORF">GXW74_18310</name>
</gene>
<accession>A0A9X9XFG6</accession>
<dbReference type="RefSeq" id="WP_211847984.1">
    <property type="nucleotide sequence ID" value="NZ_JAAEDL010000019.1"/>
</dbReference>
<dbReference type="GO" id="GO:0005886">
    <property type="term" value="C:plasma membrane"/>
    <property type="evidence" value="ECO:0007669"/>
    <property type="project" value="UniProtKB-SubCell"/>
</dbReference>
<comment type="subcellular location">
    <subcellularLocation>
        <location evidence="1">Cell membrane</location>
        <topology evidence="1">Peripheral membrane protein</topology>
        <orientation evidence="1">Cytoplasmic side</orientation>
    </subcellularLocation>
</comment>
<evidence type="ECO:0000256" key="8">
    <source>
        <dbReference type="ARBA" id="ARBA00022927"/>
    </source>
</evidence>
<evidence type="ECO:0000256" key="5">
    <source>
        <dbReference type="ARBA" id="ARBA00022475"/>
    </source>
</evidence>
<protein>
    <recommendedName>
        <fullName evidence="3">Flagellar FliJ protein</fullName>
    </recommendedName>
</protein>
<evidence type="ECO:0000256" key="3">
    <source>
        <dbReference type="ARBA" id="ARBA00020392"/>
    </source>
</evidence>
<dbReference type="InterPro" id="IPR012823">
    <property type="entry name" value="Flagell_FliJ"/>
</dbReference>